<evidence type="ECO:0000256" key="4">
    <source>
        <dbReference type="ARBA" id="ARBA00023136"/>
    </source>
</evidence>
<comment type="subcellular location">
    <subcellularLocation>
        <location evidence="1">Membrane</location>
    </subcellularLocation>
</comment>
<dbReference type="InterPro" id="IPR007593">
    <property type="entry name" value="CD225/Dispanin_fam"/>
</dbReference>
<feature type="region of interest" description="Disordered" evidence="5">
    <location>
        <begin position="1"/>
        <end position="22"/>
    </location>
</feature>
<evidence type="ECO:0000256" key="2">
    <source>
        <dbReference type="ARBA" id="ARBA00022692"/>
    </source>
</evidence>
<dbReference type="OrthoDB" id="9815705at2"/>
<keyword evidence="2 6" id="KW-0812">Transmembrane</keyword>
<comment type="caution">
    <text evidence="7">The sequence shown here is derived from an EMBL/GenBank/DDBJ whole genome shotgun (WGS) entry which is preliminary data.</text>
</comment>
<feature type="compositionally biased region" description="Basic and acidic residues" evidence="5">
    <location>
        <begin position="1"/>
        <end position="13"/>
    </location>
</feature>
<keyword evidence="4 6" id="KW-0472">Membrane</keyword>
<evidence type="ECO:0000313" key="7">
    <source>
        <dbReference type="EMBL" id="GEE01179.1"/>
    </source>
</evidence>
<evidence type="ECO:0000313" key="8">
    <source>
        <dbReference type="Proteomes" id="UP000444960"/>
    </source>
</evidence>
<accession>A0A7I9V6Z0</accession>
<dbReference type="InterPro" id="IPR051423">
    <property type="entry name" value="CD225/Dispanin"/>
</dbReference>
<dbReference type="GO" id="GO:0016020">
    <property type="term" value="C:membrane"/>
    <property type="evidence" value="ECO:0007669"/>
    <property type="project" value="UniProtKB-SubCell"/>
</dbReference>
<protein>
    <recommendedName>
        <fullName evidence="9">Interferon-induced transmembrane protein</fullName>
    </recommendedName>
</protein>
<dbReference type="AlphaFoldDB" id="A0A7I9V6Z0"/>
<dbReference type="PANTHER" id="PTHR14948:SF25">
    <property type="entry name" value="DUF4190 DOMAIN-CONTAINING PROTEIN"/>
    <property type="match status" value="1"/>
</dbReference>
<dbReference type="Proteomes" id="UP000444960">
    <property type="component" value="Unassembled WGS sequence"/>
</dbReference>
<name>A0A7I9V6Z0_9ACTN</name>
<sequence length="139" mass="14710">MTVPHEFEPDKGSGHPQYGQPHPYGAPQPWAPQYGASQYGAPHGTPPMLKPDDYLVWAILATVMCCLPLGIVSIVKSTSVSKLWAVGDFAGARKASEDARTYAIWSAVASVILVVVSVIAYAVLFVILASAGSSTSTTY</sequence>
<dbReference type="RefSeq" id="WP_161895007.1">
    <property type="nucleotide sequence ID" value="NZ_BJOV01000003.1"/>
</dbReference>
<dbReference type="Pfam" id="PF04505">
    <property type="entry name" value="CD225"/>
    <property type="match status" value="1"/>
</dbReference>
<evidence type="ECO:0008006" key="9">
    <source>
        <dbReference type="Google" id="ProtNLM"/>
    </source>
</evidence>
<proteinExistence type="predicted"/>
<feature type="transmembrane region" description="Helical" evidence="6">
    <location>
        <begin position="102"/>
        <end position="129"/>
    </location>
</feature>
<evidence type="ECO:0000256" key="6">
    <source>
        <dbReference type="SAM" id="Phobius"/>
    </source>
</evidence>
<dbReference type="PANTHER" id="PTHR14948">
    <property type="entry name" value="NG5"/>
    <property type="match status" value="1"/>
</dbReference>
<reference evidence="8" key="1">
    <citation type="submission" date="2019-06" db="EMBL/GenBank/DDBJ databases">
        <title>Gordonia isolated from sludge of a wastewater treatment plant.</title>
        <authorList>
            <person name="Tamura T."/>
            <person name="Aoyama K."/>
            <person name="Kang Y."/>
            <person name="Saito S."/>
            <person name="Akiyama N."/>
            <person name="Yazawa K."/>
            <person name="Gonoi T."/>
            <person name="Mikami Y."/>
        </authorList>
    </citation>
    <scope>NUCLEOTIDE SEQUENCE [LARGE SCALE GENOMIC DNA]</scope>
    <source>
        <strain evidence="8">NBRC 107696</strain>
    </source>
</reference>
<organism evidence="7 8">
    <name type="scientific">Gordonia spumicola</name>
    <dbReference type="NCBI Taxonomy" id="589161"/>
    <lineage>
        <taxon>Bacteria</taxon>
        <taxon>Bacillati</taxon>
        <taxon>Actinomycetota</taxon>
        <taxon>Actinomycetes</taxon>
        <taxon>Mycobacteriales</taxon>
        <taxon>Gordoniaceae</taxon>
        <taxon>Gordonia</taxon>
    </lineage>
</organism>
<keyword evidence="8" id="KW-1185">Reference proteome</keyword>
<dbReference type="EMBL" id="BJOV01000003">
    <property type="protein sequence ID" value="GEE01179.1"/>
    <property type="molecule type" value="Genomic_DNA"/>
</dbReference>
<feature type="transmembrane region" description="Helical" evidence="6">
    <location>
        <begin position="54"/>
        <end position="75"/>
    </location>
</feature>
<evidence type="ECO:0000256" key="1">
    <source>
        <dbReference type="ARBA" id="ARBA00004370"/>
    </source>
</evidence>
<keyword evidence="3 6" id="KW-1133">Transmembrane helix</keyword>
<gene>
    <name evidence="7" type="ORF">nbrc107696_16250</name>
</gene>
<evidence type="ECO:0000256" key="5">
    <source>
        <dbReference type="SAM" id="MobiDB-lite"/>
    </source>
</evidence>
<evidence type="ECO:0000256" key="3">
    <source>
        <dbReference type="ARBA" id="ARBA00022989"/>
    </source>
</evidence>